<protein>
    <submittedName>
        <fullName evidence="1">Uncharacterized protein</fullName>
    </submittedName>
</protein>
<organism evidence="1 2">
    <name type="scientific">Candidatus Magnetominusculus xianensis</name>
    <dbReference type="NCBI Taxonomy" id="1748249"/>
    <lineage>
        <taxon>Bacteria</taxon>
        <taxon>Pseudomonadati</taxon>
        <taxon>Nitrospirota</taxon>
        <taxon>Nitrospiria</taxon>
        <taxon>Nitrospirales</taxon>
        <taxon>Nitrospiraceae</taxon>
        <taxon>Candidatus Magnetominusculus</taxon>
    </lineage>
</organism>
<dbReference type="Proteomes" id="UP000060487">
    <property type="component" value="Unassembled WGS sequence"/>
</dbReference>
<keyword evidence="2" id="KW-1185">Reference proteome</keyword>
<accession>A0ABR5SCE1</accession>
<reference evidence="1 2" key="1">
    <citation type="submission" date="2015-11" db="EMBL/GenBank/DDBJ databases">
        <authorList>
            <person name="Lin W."/>
        </authorList>
    </citation>
    <scope>NUCLEOTIDE SEQUENCE [LARGE SCALE GENOMIC DNA]</scope>
    <source>
        <strain evidence="1 2">HCH-1</strain>
    </source>
</reference>
<gene>
    <name evidence="1" type="ORF">ASN18_2633</name>
</gene>
<proteinExistence type="predicted"/>
<dbReference type="EMBL" id="LNQR01000101">
    <property type="protein sequence ID" value="KWT81127.1"/>
    <property type="molecule type" value="Genomic_DNA"/>
</dbReference>
<evidence type="ECO:0000313" key="1">
    <source>
        <dbReference type="EMBL" id="KWT81127.1"/>
    </source>
</evidence>
<name>A0ABR5SCE1_9BACT</name>
<sequence>MELKCFVCGTTDKNRVFFECYHEGEKKVTCVRCLPSLIHGQH</sequence>
<evidence type="ECO:0000313" key="2">
    <source>
        <dbReference type="Proteomes" id="UP000060487"/>
    </source>
</evidence>
<comment type="caution">
    <text evidence="1">The sequence shown here is derived from an EMBL/GenBank/DDBJ whole genome shotgun (WGS) entry which is preliminary data.</text>
</comment>